<gene>
    <name evidence="1" type="ORF">LCGC14_2789820</name>
</gene>
<dbReference type="EMBL" id="LAZR01052062">
    <property type="protein sequence ID" value="KKK83794.1"/>
    <property type="molecule type" value="Genomic_DNA"/>
</dbReference>
<protein>
    <submittedName>
        <fullName evidence="1">Uncharacterized protein</fullName>
    </submittedName>
</protein>
<proteinExistence type="predicted"/>
<sequence>MKRLDKTLEECVRELLVFCDIGVDSEHLGRSIAVIDSDPGITYPNEEETDKLKILIERCRRKLNHIPYDVEKL</sequence>
<name>A0A0F9AZH5_9ZZZZ</name>
<dbReference type="AlphaFoldDB" id="A0A0F9AZH5"/>
<comment type="caution">
    <text evidence="1">The sequence shown here is derived from an EMBL/GenBank/DDBJ whole genome shotgun (WGS) entry which is preliminary data.</text>
</comment>
<evidence type="ECO:0000313" key="1">
    <source>
        <dbReference type="EMBL" id="KKK83794.1"/>
    </source>
</evidence>
<organism evidence="1">
    <name type="scientific">marine sediment metagenome</name>
    <dbReference type="NCBI Taxonomy" id="412755"/>
    <lineage>
        <taxon>unclassified sequences</taxon>
        <taxon>metagenomes</taxon>
        <taxon>ecological metagenomes</taxon>
    </lineage>
</organism>
<reference evidence="1" key="1">
    <citation type="journal article" date="2015" name="Nature">
        <title>Complex archaea that bridge the gap between prokaryotes and eukaryotes.</title>
        <authorList>
            <person name="Spang A."/>
            <person name="Saw J.H."/>
            <person name="Jorgensen S.L."/>
            <person name="Zaremba-Niedzwiedzka K."/>
            <person name="Martijn J."/>
            <person name="Lind A.E."/>
            <person name="van Eijk R."/>
            <person name="Schleper C."/>
            <person name="Guy L."/>
            <person name="Ettema T.J."/>
        </authorList>
    </citation>
    <scope>NUCLEOTIDE SEQUENCE</scope>
</reference>
<accession>A0A0F9AZH5</accession>